<accession>A0A8X6HWB5</accession>
<comment type="caution">
    <text evidence="1">The sequence shown here is derived from an EMBL/GenBank/DDBJ whole genome shotgun (WGS) entry which is preliminary data.</text>
</comment>
<gene>
    <name evidence="1" type="ORF">TNCT_483791</name>
</gene>
<evidence type="ECO:0000313" key="2">
    <source>
        <dbReference type="Proteomes" id="UP000887116"/>
    </source>
</evidence>
<organism evidence="1 2">
    <name type="scientific">Trichonephila clavata</name>
    <name type="common">Joro spider</name>
    <name type="synonym">Nephila clavata</name>
    <dbReference type="NCBI Taxonomy" id="2740835"/>
    <lineage>
        <taxon>Eukaryota</taxon>
        <taxon>Metazoa</taxon>
        <taxon>Ecdysozoa</taxon>
        <taxon>Arthropoda</taxon>
        <taxon>Chelicerata</taxon>
        <taxon>Arachnida</taxon>
        <taxon>Araneae</taxon>
        <taxon>Araneomorphae</taxon>
        <taxon>Entelegynae</taxon>
        <taxon>Araneoidea</taxon>
        <taxon>Nephilidae</taxon>
        <taxon>Trichonephila</taxon>
    </lineage>
</organism>
<dbReference type="Proteomes" id="UP000887116">
    <property type="component" value="Unassembled WGS sequence"/>
</dbReference>
<dbReference type="AlphaFoldDB" id="A0A8X6HWB5"/>
<sequence>MNATKDGSYYGRYISKLLYNSDSIPLLLAENNIDMQVTLHEKFPDQNPNPVISLKLHTAAVPPVPLSEPDFNEVMFKSLQVSLNISVNHLMRISRYPNRYDAGQ</sequence>
<reference evidence="1" key="1">
    <citation type="submission" date="2020-07" db="EMBL/GenBank/DDBJ databases">
        <title>Multicomponent nature underlies the extraordinary mechanical properties of spider dragline silk.</title>
        <authorList>
            <person name="Kono N."/>
            <person name="Nakamura H."/>
            <person name="Mori M."/>
            <person name="Yoshida Y."/>
            <person name="Ohtoshi R."/>
            <person name="Malay A.D."/>
            <person name="Moran D.A.P."/>
            <person name="Tomita M."/>
            <person name="Numata K."/>
            <person name="Arakawa K."/>
        </authorList>
    </citation>
    <scope>NUCLEOTIDE SEQUENCE</scope>
</reference>
<dbReference type="EMBL" id="BMAO01019299">
    <property type="protein sequence ID" value="GFR29720.1"/>
    <property type="molecule type" value="Genomic_DNA"/>
</dbReference>
<evidence type="ECO:0000313" key="1">
    <source>
        <dbReference type="EMBL" id="GFR29720.1"/>
    </source>
</evidence>
<proteinExistence type="predicted"/>
<protein>
    <submittedName>
        <fullName evidence="1">Uncharacterized protein</fullName>
    </submittedName>
</protein>
<name>A0A8X6HWB5_TRICU</name>
<keyword evidence="2" id="KW-1185">Reference proteome</keyword>